<dbReference type="Pfam" id="PF15663">
    <property type="entry name" value="zf-CCCH_3"/>
    <property type="match status" value="1"/>
</dbReference>
<feature type="domain" description="C3H1-type" evidence="8">
    <location>
        <begin position="51"/>
        <end position="77"/>
    </location>
</feature>
<dbReference type="PANTHER" id="PTHR15725">
    <property type="entry name" value="ZN-FINGER, C-X8-C-X5-C-X3-H TYPE-CONTAINING"/>
    <property type="match status" value="1"/>
</dbReference>
<dbReference type="Gene3D" id="4.10.1000.10">
    <property type="entry name" value="Zinc finger, CCCH-type"/>
    <property type="match status" value="2"/>
</dbReference>
<keyword evidence="2" id="KW-0677">Repeat</keyword>
<accession>A0A8K0IG26</accession>
<dbReference type="GO" id="GO:0003677">
    <property type="term" value="F:DNA binding"/>
    <property type="evidence" value="ECO:0007669"/>
    <property type="project" value="UniProtKB-KW"/>
</dbReference>
<feature type="region of interest" description="Disordered" evidence="7">
    <location>
        <begin position="200"/>
        <end position="276"/>
    </location>
</feature>
<dbReference type="PROSITE" id="PS50103">
    <property type="entry name" value="ZF_C3H1"/>
    <property type="match status" value="3"/>
</dbReference>
<feature type="zinc finger region" description="C3H1-type" evidence="6">
    <location>
        <begin position="20"/>
        <end position="49"/>
    </location>
</feature>
<dbReference type="SUPFAM" id="SSF90229">
    <property type="entry name" value="CCCH zinc finger"/>
    <property type="match status" value="1"/>
</dbReference>
<evidence type="ECO:0000256" key="5">
    <source>
        <dbReference type="ARBA" id="ARBA00023125"/>
    </source>
</evidence>
<dbReference type="GO" id="GO:0008270">
    <property type="term" value="F:zinc ion binding"/>
    <property type="evidence" value="ECO:0007669"/>
    <property type="project" value="UniProtKB-KW"/>
</dbReference>
<dbReference type="EMBL" id="CM017878">
    <property type="protein sequence ID" value="KAG1355300.1"/>
    <property type="molecule type" value="Genomic_DNA"/>
</dbReference>
<feature type="region of interest" description="Disordered" evidence="7">
    <location>
        <begin position="600"/>
        <end position="696"/>
    </location>
</feature>
<dbReference type="AlphaFoldDB" id="A0A8K0IG26"/>
<sequence length="707" mass="79163">MESGGGREQTRPLTAEEEALKRNTDCVYFLASPLTCKKGTECEYRHSEGARVNPRDCWYWLNGNCLNPRCTFRHLPLDGLFASPGTASGLVPPASQTVALTHVPATHDPAACNLNKSNVPCYYFQKGHCLKGDRCPFLHEPQQTGNPVPQQLTKVPTPPPDPVLTIKKDSWGLKECTSQQVDEANFDKLVEMPLAPVKPAAKSENLPDNGFAYKQTTSPYPSEDEPPSFLQSNVPVNGGIALGQPQSHQSQSMDEHLQNGREADESLRESSPGFDVLVDNNVEESDYFLEEGDFRRAPVQGGRNLNHVSDFDYHLSDYEPLPSLERDQYNGACEYDRYGRLDKRYRQEQQRISSERVLDRAPMPEKRMLQREKSYNDIDGSDLRHQLLKRRRLDGSRSALSPDHRGKLYQRDNHARHTHRRVPVESSMSSRLQGRITLPARSLPDRLADLQSVRDRDKRRHRGRSSPVRLIKGSYHDKIKRRPHEDFSDVGNVGGQPIRTEDADPLNFAGPKSLAELKGAKLSENFQDQKNLKLGIALGHQDPECSSFEGPKPLSVILKRKREPASGNAAICSKGDNNNQKDIEGGFGSSITAVTEKEGNYTANYPEESKVTGVDEEEEEGMIPTEEELPHDGQTSAKGNTHVVEDDMTVDAMGDQEMENYGQRDGDSDYEAVEGGELQPEDDENAYQEDEEDDEDDFAKKVGAMFS</sequence>
<evidence type="ECO:0000256" key="1">
    <source>
        <dbReference type="ARBA" id="ARBA00022723"/>
    </source>
</evidence>
<dbReference type="FunFam" id="4.10.1000.10:FF:000021">
    <property type="entry name" value="Zinc finger CCCH domain-containing protein 17"/>
    <property type="match status" value="1"/>
</dbReference>
<keyword evidence="1 6" id="KW-0479">Metal-binding</keyword>
<feature type="region of interest" description="Disordered" evidence="7">
    <location>
        <begin position="447"/>
        <end position="466"/>
    </location>
</feature>
<feature type="compositionally biased region" description="Basic and acidic residues" evidence="7">
    <location>
        <begin position="253"/>
        <end position="268"/>
    </location>
</feature>
<feature type="compositionally biased region" description="Acidic residues" evidence="7">
    <location>
        <begin position="614"/>
        <end position="629"/>
    </location>
</feature>
<gene>
    <name evidence="9" type="ORF">COCNU_07G014120</name>
</gene>
<evidence type="ECO:0000313" key="10">
    <source>
        <dbReference type="Proteomes" id="UP000797356"/>
    </source>
</evidence>
<dbReference type="Proteomes" id="UP000797356">
    <property type="component" value="Chromosome 7"/>
</dbReference>
<organism evidence="9 10">
    <name type="scientific">Cocos nucifera</name>
    <name type="common">Coconut palm</name>
    <dbReference type="NCBI Taxonomy" id="13894"/>
    <lineage>
        <taxon>Eukaryota</taxon>
        <taxon>Viridiplantae</taxon>
        <taxon>Streptophyta</taxon>
        <taxon>Embryophyta</taxon>
        <taxon>Tracheophyta</taxon>
        <taxon>Spermatophyta</taxon>
        <taxon>Magnoliopsida</taxon>
        <taxon>Liliopsida</taxon>
        <taxon>Arecaceae</taxon>
        <taxon>Arecoideae</taxon>
        <taxon>Cocoseae</taxon>
        <taxon>Attaleinae</taxon>
        <taxon>Cocos</taxon>
    </lineage>
</organism>
<reference evidence="9" key="1">
    <citation type="journal article" date="2017" name="Gigascience">
        <title>The genome draft of coconut (Cocos nucifera).</title>
        <authorList>
            <person name="Xiao Y."/>
            <person name="Xu P."/>
            <person name="Fan H."/>
            <person name="Baudouin L."/>
            <person name="Xia W."/>
            <person name="Bocs S."/>
            <person name="Xu J."/>
            <person name="Li Q."/>
            <person name="Guo A."/>
            <person name="Zhou L."/>
            <person name="Li J."/>
            <person name="Wu Y."/>
            <person name="Ma Z."/>
            <person name="Armero A."/>
            <person name="Issali A.E."/>
            <person name="Liu N."/>
            <person name="Peng M."/>
            <person name="Yang Y."/>
        </authorList>
    </citation>
    <scope>NUCLEOTIDE SEQUENCE</scope>
    <source>
        <tissue evidence="9">Spear leaf of Hainan Tall coconut</tissue>
    </source>
</reference>
<evidence type="ECO:0000256" key="4">
    <source>
        <dbReference type="ARBA" id="ARBA00022833"/>
    </source>
</evidence>
<feature type="compositionally biased region" description="Acidic residues" evidence="7">
    <location>
        <begin position="646"/>
        <end position="658"/>
    </location>
</feature>
<feature type="region of interest" description="Disordered" evidence="7">
    <location>
        <begin position="393"/>
        <end position="440"/>
    </location>
</feature>
<keyword evidence="4 6" id="KW-0862">Zinc</keyword>
<feature type="zinc finger region" description="C3H1-type" evidence="6">
    <location>
        <begin position="115"/>
        <end position="142"/>
    </location>
</feature>
<reference evidence="9" key="2">
    <citation type="submission" date="2019-07" db="EMBL/GenBank/DDBJ databases">
        <authorList>
            <person name="Yang Y."/>
            <person name="Bocs S."/>
            <person name="Baudouin L."/>
        </authorList>
    </citation>
    <scope>NUCLEOTIDE SEQUENCE</scope>
    <source>
        <tissue evidence="9">Spear leaf of Hainan Tall coconut</tissue>
    </source>
</reference>
<evidence type="ECO:0000256" key="3">
    <source>
        <dbReference type="ARBA" id="ARBA00022771"/>
    </source>
</evidence>
<feature type="zinc finger region" description="C3H1-type" evidence="6">
    <location>
        <begin position="51"/>
        <end position="77"/>
    </location>
</feature>
<name>A0A8K0IG26_COCNU</name>
<keyword evidence="10" id="KW-1185">Reference proteome</keyword>
<keyword evidence="3 6" id="KW-0863">Zinc-finger</keyword>
<dbReference type="PANTHER" id="PTHR15725:SF14">
    <property type="entry name" value="ZINC FINGER CCCH DOMAIN-CONTAINING PROTEIN 11A"/>
    <property type="match status" value="1"/>
</dbReference>
<dbReference type="GO" id="GO:0003729">
    <property type="term" value="F:mRNA binding"/>
    <property type="evidence" value="ECO:0007669"/>
    <property type="project" value="TreeGrafter"/>
</dbReference>
<evidence type="ECO:0000256" key="7">
    <source>
        <dbReference type="SAM" id="MobiDB-lite"/>
    </source>
</evidence>
<evidence type="ECO:0000259" key="8">
    <source>
        <dbReference type="PROSITE" id="PS50103"/>
    </source>
</evidence>
<feature type="compositionally biased region" description="Basic and acidic residues" evidence="7">
    <location>
        <begin position="402"/>
        <end position="415"/>
    </location>
</feature>
<comment type="caution">
    <text evidence="9">The sequence shown here is derived from an EMBL/GenBank/DDBJ whole genome shotgun (WGS) entry which is preliminary data.</text>
</comment>
<feature type="compositionally biased region" description="Acidic residues" evidence="7">
    <location>
        <begin position="668"/>
        <end position="696"/>
    </location>
</feature>
<proteinExistence type="predicted"/>
<dbReference type="Pfam" id="PF14608">
    <property type="entry name" value="zf-CCCH_2"/>
    <property type="match status" value="1"/>
</dbReference>
<dbReference type="InterPro" id="IPR000571">
    <property type="entry name" value="Znf_CCCH"/>
</dbReference>
<protein>
    <submittedName>
        <fullName evidence="9">Zinc finger CCCH domain-containing protein 32</fullName>
    </submittedName>
</protein>
<dbReference type="OrthoDB" id="5395350at2759"/>
<feature type="domain" description="C3H1-type" evidence="8">
    <location>
        <begin position="115"/>
        <end position="142"/>
    </location>
</feature>
<evidence type="ECO:0000256" key="2">
    <source>
        <dbReference type="ARBA" id="ARBA00022737"/>
    </source>
</evidence>
<dbReference type="InterPro" id="IPR041686">
    <property type="entry name" value="Znf-CCCH_3"/>
</dbReference>
<keyword evidence="5" id="KW-0238">DNA-binding</keyword>
<feature type="domain" description="C3H1-type" evidence="8">
    <location>
        <begin position="20"/>
        <end position="49"/>
    </location>
</feature>
<dbReference type="InterPro" id="IPR036855">
    <property type="entry name" value="Znf_CCCH_sf"/>
</dbReference>
<dbReference type="SMART" id="SM00356">
    <property type="entry name" value="ZnF_C3H1"/>
    <property type="match status" value="3"/>
</dbReference>
<evidence type="ECO:0000256" key="6">
    <source>
        <dbReference type="PROSITE-ProRule" id="PRU00723"/>
    </source>
</evidence>
<feature type="compositionally biased region" description="Basic and acidic residues" evidence="7">
    <location>
        <begin position="447"/>
        <end position="456"/>
    </location>
</feature>
<evidence type="ECO:0000313" key="9">
    <source>
        <dbReference type="EMBL" id="KAG1355300.1"/>
    </source>
</evidence>